<keyword evidence="3 5" id="KW-0663">Pyridoxal phosphate</keyword>
<evidence type="ECO:0000256" key="3">
    <source>
        <dbReference type="ARBA" id="ARBA00022898"/>
    </source>
</evidence>
<dbReference type="InterPro" id="IPR009006">
    <property type="entry name" value="Ala_racemase/Decarboxylase_C"/>
</dbReference>
<feature type="domain" description="Orn/DAP/Arg decarboxylase 2 N-terminal" evidence="9">
    <location>
        <begin position="52"/>
        <end position="277"/>
    </location>
</feature>
<comment type="pathway">
    <text evidence="5 8">Amino-acid biosynthesis; L-lysine biosynthesis via DAP pathway; L-lysine from DL-2,6-diaminopimelate: step 1/1.</text>
</comment>
<feature type="binding site" evidence="5">
    <location>
        <position position="379"/>
    </location>
    <ligand>
        <name>pyridoxal 5'-phosphate</name>
        <dbReference type="ChEBI" id="CHEBI:597326"/>
    </ligand>
</feature>
<dbReference type="InterPro" id="IPR002986">
    <property type="entry name" value="DAP_deCOOHase_LysA"/>
</dbReference>
<dbReference type="InterPro" id="IPR022657">
    <property type="entry name" value="De-COase2_CS"/>
</dbReference>
<comment type="similarity">
    <text evidence="5">Belongs to the Orn/Lys/Arg decarboxylase class-II family. LysA subfamily.</text>
</comment>
<dbReference type="CDD" id="cd06828">
    <property type="entry name" value="PLPDE_III_DapDC"/>
    <property type="match status" value="1"/>
</dbReference>
<dbReference type="GO" id="GO:0009089">
    <property type="term" value="P:lysine biosynthetic process via diaminopimelate"/>
    <property type="evidence" value="ECO:0007669"/>
    <property type="project" value="UniProtKB-UniRule"/>
</dbReference>
<feature type="active site" description="Proton donor" evidence="7">
    <location>
        <position position="343"/>
    </location>
</feature>
<sequence>MAAASDISTRLGTGERDGALITALAATVGTPFWLYDAARIESQIARLRGFDTIRYAQKASSNLDLLRVMRRNGVKIDAVSNGEITRALAAGYQAGGDDLVFTADIFDRPTLERVAELGIPVNCGSPDMIDQIAAVSPGHRIWLRVNPGFGHGHSNKTNTGGPFSKHGIWYEQLPELGPRIKAAGLELVGLHMHIGSGVDYGHLERVGDAMIEAYRALGLPVQAVSAGGGLSVPYHDGGSEIDTEHYVKQWDSARLAIQQHQSAPVEMEIEPGRFLVAAAGCLVAEVRAVKQVAERYFVVVDAGFNDLARPAMYGSYHRIGFVDAAGVPVTGAAHPVAVAGPLCESGDVFTQGDGGVVEFRDLPLPAVGDFCVFADAGAYGAAMSSNYNSRPLIPEVVIDGGEVRLARRRQTMDELLALETGETLSLGDAAMRSA</sequence>
<dbReference type="HAMAP" id="MF_02120">
    <property type="entry name" value="LysA"/>
    <property type="match status" value="1"/>
</dbReference>
<dbReference type="Gene3D" id="3.20.20.10">
    <property type="entry name" value="Alanine racemase"/>
    <property type="match status" value="1"/>
</dbReference>
<reference evidence="10 11" key="1">
    <citation type="submission" date="2016-10" db="EMBL/GenBank/DDBJ databases">
        <authorList>
            <person name="Varghese N."/>
            <person name="Submissions S."/>
        </authorList>
    </citation>
    <scope>NUCLEOTIDE SEQUENCE [LARGE SCALE GENOMIC DNA]</scope>
    <source>
        <strain evidence="10 11">DSM 18839</strain>
    </source>
</reference>
<proteinExistence type="inferred from homology"/>
<dbReference type="InterPro" id="IPR029066">
    <property type="entry name" value="PLP-binding_barrel"/>
</dbReference>
<comment type="function">
    <text evidence="5">Specifically catalyzes the decarboxylation of meso-diaminopimelate (meso-DAP) to L-lysine.</text>
</comment>
<organism evidence="10 11">
    <name type="scientific">Thalassobaculum litoreum DSM 18839</name>
    <dbReference type="NCBI Taxonomy" id="1123362"/>
    <lineage>
        <taxon>Bacteria</taxon>
        <taxon>Pseudomonadati</taxon>
        <taxon>Pseudomonadota</taxon>
        <taxon>Alphaproteobacteria</taxon>
        <taxon>Rhodospirillales</taxon>
        <taxon>Thalassobaculaceae</taxon>
        <taxon>Thalassobaculum</taxon>
    </lineage>
</organism>
<dbReference type="Proteomes" id="UP000198615">
    <property type="component" value="Unassembled WGS sequence"/>
</dbReference>
<evidence type="ECO:0000256" key="2">
    <source>
        <dbReference type="ARBA" id="ARBA00022793"/>
    </source>
</evidence>
<evidence type="ECO:0000256" key="1">
    <source>
        <dbReference type="ARBA" id="ARBA00001933"/>
    </source>
</evidence>
<dbReference type="InterPro" id="IPR022644">
    <property type="entry name" value="De-COase2_N"/>
</dbReference>
<dbReference type="AlphaFoldDB" id="A0A8G2BJA7"/>
<keyword evidence="5 8" id="KW-0457">Lysine biosynthesis</keyword>
<dbReference type="PRINTS" id="PR01181">
    <property type="entry name" value="DAPDCRBXLASE"/>
</dbReference>
<comment type="caution">
    <text evidence="10">The sequence shown here is derived from an EMBL/GenBank/DDBJ whole genome shotgun (WGS) entry which is preliminary data.</text>
</comment>
<evidence type="ECO:0000259" key="9">
    <source>
        <dbReference type="Pfam" id="PF02784"/>
    </source>
</evidence>
<dbReference type="PANTHER" id="PTHR43727:SF2">
    <property type="entry name" value="GROUP IV DECARBOXYLASE"/>
    <property type="match status" value="1"/>
</dbReference>
<evidence type="ECO:0000256" key="8">
    <source>
        <dbReference type="RuleBase" id="RU003738"/>
    </source>
</evidence>
<keyword evidence="5" id="KW-0028">Amino-acid biosynthesis</keyword>
<keyword evidence="2 5" id="KW-0210">Decarboxylase</keyword>
<dbReference type="Pfam" id="PF02784">
    <property type="entry name" value="Orn_Arg_deC_N"/>
    <property type="match status" value="1"/>
</dbReference>
<feature type="binding site" evidence="5">
    <location>
        <position position="344"/>
    </location>
    <ligand>
        <name>substrate</name>
    </ligand>
</feature>
<name>A0A8G2BJA7_9PROT</name>
<keyword evidence="11" id="KW-1185">Reference proteome</keyword>
<feature type="binding site" evidence="5">
    <location>
        <position position="309"/>
    </location>
    <ligand>
        <name>substrate</name>
    </ligand>
</feature>
<comment type="cofactor">
    <cofactor evidence="1 5 7 8">
        <name>pyridoxal 5'-phosphate</name>
        <dbReference type="ChEBI" id="CHEBI:597326"/>
    </cofactor>
</comment>
<gene>
    <name evidence="5" type="primary">lysA</name>
    <name evidence="10" type="ORF">SAMN05660686_03108</name>
</gene>
<feature type="binding site" evidence="5">
    <location>
        <position position="379"/>
    </location>
    <ligand>
        <name>substrate</name>
    </ligand>
</feature>
<dbReference type="InterPro" id="IPR000183">
    <property type="entry name" value="Orn/DAP/Arg_de-COase"/>
</dbReference>
<feature type="binding site" evidence="5">
    <location>
        <position position="229"/>
    </location>
    <ligand>
        <name>pyridoxal 5'-phosphate</name>
        <dbReference type="ChEBI" id="CHEBI:597326"/>
    </ligand>
</feature>
<evidence type="ECO:0000313" key="11">
    <source>
        <dbReference type="Proteomes" id="UP000198615"/>
    </source>
</evidence>
<evidence type="ECO:0000256" key="7">
    <source>
        <dbReference type="PIRSR" id="PIRSR600183-50"/>
    </source>
</evidence>
<dbReference type="RefSeq" id="WP_093151586.1">
    <property type="nucleotide sequence ID" value="NZ_FNBW01000009.1"/>
</dbReference>
<feature type="binding site" evidence="5">
    <location>
        <begin position="270"/>
        <end position="273"/>
    </location>
    <ligand>
        <name>pyridoxal 5'-phosphate</name>
        <dbReference type="ChEBI" id="CHEBI:597326"/>
    </ligand>
</feature>
<dbReference type="PROSITE" id="PS00879">
    <property type="entry name" value="ODR_DC_2_2"/>
    <property type="match status" value="1"/>
</dbReference>
<dbReference type="OrthoDB" id="9802241at2"/>
<dbReference type="SUPFAM" id="SSF51419">
    <property type="entry name" value="PLP-binding barrel"/>
    <property type="match status" value="1"/>
</dbReference>
<dbReference type="EMBL" id="FNBW01000009">
    <property type="protein sequence ID" value="SDG02872.1"/>
    <property type="molecule type" value="Genomic_DNA"/>
</dbReference>
<dbReference type="GO" id="GO:0008836">
    <property type="term" value="F:diaminopimelate decarboxylase activity"/>
    <property type="evidence" value="ECO:0007669"/>
    <property type="project" value="UniProtKB-UniRule"/>
</dbReference>
<dbReference type="EC" id="4.1.1.20" evidence="5 6"/>
<evidence type="ECO:0000313" key="10">
    <source>
        <dbReference type="EMBL" id="SDG02872.1"/>
    </source>
</evidence>
<feature type="binding site" evidence="5">
    <location>
        <position position="313"/>
    </location>
    <ligand>
        <name>substrate</name>
    </ligand>
</feature>
<dbReference type="SUPFAM" id="SSF50621">
    <property type="entry name" value="Alanine racemase C-terminal domain-like"/>
    <property type="match status" value="1"/>
</dbReference>
<dbReference type="NCBIfam" id="TIGR01048">
    <property type="entry name" value="lysA"/>
    <property type="match status" value="1"/>
</dbReference>
<comment type="catalytic activity">
    <reaction evidence="5 8">
        <text>meso-2,6-diaminopimelate + H(+) = L-lysine + CO2</text>
        <dbReference type="Rhea" id="RHEA:15101"/>
        <dbReference type="ChEBI" id="CHEBI:15378"/>
        <dbReference type="ChEBI" id="CHEBI:16526"/>
        <dbReference type="ChEBI" id="CHEBI:32551"/>
        <dbReference type="ChEBI" id="CHEBI:57791"/>
        <dbReference type="EC" id="4.1.1.20"/>
    </reaction>
</comment>
<dbReference type="UniPathway" id="UPA00034">
    <property type="reaction ID" value="UER00027"/>
</dbReference>
<dbReference type="GO" id="GO:0030170">
    <property type="term" value="F:pyridoxal phosphate binding"/>
    <property type="evidence" value="ECO:0007669"/>
    <property type="project" value="UniProtKB-UniRule"/>
</dbReference>
<feature type="binding site" evidence="5">
    <location>
        <position position="273"/>
    </location>
    <ligand>
        <name>substrate</name>
    </ligand>
</feature>
<evidence type="ECO:0000256" key="5">
    <source>
        <dbReference type="HAMAP-Rule" id="MF_02120"/>
    </source>
</evidence>
<protein>
    <recommendedName>
        <fullName evidence="5 6">Diaminopimelate decarboxylase</fullName>
        <shortName evidence="5">DAP decarboxylase</shortName>
        <shortName evidence="5">DAPDC</shortName>
        <ecNumber evidence="5 6">4.1.1.20</ecNumber>
    </recommendedName>
</protein>
<comment type="subunit">
    <text evidence="5">Homodimer.</text>
</comment>
<evidence type="ECO:0000256" key="4">
    <source>
        <dbReference type="ARBA" id="ARBA00023239"/>
    </source>
</evidence>
<keyword evidence="4 5" id="KW-0456">Lyase</keyword>
<accession>A0A8G2BJA7</accession>
<dbReference type="PRINTS" id="PR01179">
    <property type="entry name" value="ODADCRBXLASE"/>
</dbReference>
<dbReference type="Gene3D" id="2.40.37.10">
    <property type="entry name" value="Lyase, Ornithine Decarboxylase, Chain A, domain 1"/>
    <property type="match status" value="1"/>
</dbReference>
<dbReference type="PANTHER" id="PTHR43727">
    <property type="entry name" value="DIAMINOPIMELATE DECARBOXYLASE"/>
    <property type="match status" value="1"/>
</dbReference>
<feature type="modified residue" description="N6-(pyridoxal phosphate)lysine" evidence="5 7">
    <location>
        <position position="58"/>
    </location>
</feature>
<evidence type="ECO:0000256" key="6">
    <source>
        <dbReference type="NCBIfam" id="TIGR01048"/>
    </source>
</evidence>